<dbReference type="InterPro" id="IPR050278">
    <property type="entry name" value="Serine_Prot_S9B/DPPIV"/>
</dbReference>
<dbReference type="SUPFAM" id="SSF82171">
    <property type="entry name" value="DPP6 N-terminal domain-like"/>
    <property type="match status" value="1"/>
</dbReference>
<dbReference type="Proteomes" id="UP001283361">
    <property type="component" value="Unassembled WGS sequence"/>
</dbReference>
<dbReference type="GO" id="GO:0008239">
    <property type="term" value="F:dipeptidyl-peptidase activity"/>
    <property type="evidence" value="ECO:0007669"/>
    <property type="project" value="TreeGrafter"/>
</dbReference>
<comment type="subcellular location">
    <subcellularLocation>
        <location evidence="1">Cell projection</location>
        <location evidence="1">Invadopodium membrane</location>
        <topology evidence="1">Single-pass type II membrane protein</topology>
    </subcellularLocation>
    <subcellularLocation>
        <location evidence="2">Cell projection</location>
        <location evidence="2">Lamellipodium membrane</location>
        <topology evidence="2">Single-pass type II membrane protein</topology>
    </subcellularLocation>
</comment>
<evidence type="ECO:0000256" key="8">
    <source>
        <dbReference type="ARBA" id="ARBA00022968"/>
    </source>
</evidence>
<evidence type="ECO:0000256" key="12">
    <source>
        <dbReference type="SAM" id="MobiDB-lite"/>
    </source>
</evidence>
<keyword evidence="7" id="KW-0720">Serine protease</keyword>
<keyword evidence="6" id="KW-0378">Hydrolase</keyword>
<evidence type="ECO:0000256" key="10">
    <source>
        <dbReference type="ARBA" id="ARBA00023136"/>
    </source>
</evidence>
<organism evidence="16 17">
    <name type="scientific">Elysia crispata</name>
    <name type="common">lettuce slug</name>
    <dbReference type="NCBI Taxonomy" id="231223"/>
    <lineage>
        <taxon>Eukaryota</taxon>
        <taxon>Metazoa</taxon>
        <taxon>Spiralia</taxon>
        <taxon>Lophotrochozoa</taxon>
        <taxon>Mollusca</taxon>
        <taxon>Gastropoda</taxon>
        <taxon>Heterobranchia</taxon>
        <taxon>Euthyneura</taxon>
        <taxon>Panpulmonata</taxon>
        <taxon>Sacoglossa</taxon>
        <taxon>Placobranchoidea</taxon>
        <taxon>Plakobranchidae</taxon>
        <taxon>Elysia</taxon>
    </lineage>
</organism>
<evidence type="ECO:0000259" key="15">
    <source>
        <dbReference type="Pfam" id="PF00930"/>
    </source>
</evidence>
<reference evidence="16" key="1">
    <citation type="journal article" date="2023" name="G3 (Bethesda)">
        <title>A reference genome for the long-term kleptoplast-retaining sea slug Elysia crispata morphotype clarki.</title>
        <authorList>
            <person name="Eastman K.E."/>
            <person name="Pendleton A.L."/>
            <person name="Shaikh M.A."/>
            <person name="Suttiyut T."/>
            <person name="Ogas R."/>
            <person name="Tomko P."/>
            <person name="Gavelis G."/>
            <person name="Widhalm J.R."/>
            <person name="Wisecaver J.H."/>
        </authorList>
    </citation>
    <scope>NUCLEOTIDE SEQUENCE</scope>
    <source>
        <strain evidence="16">ECLA1</strain>
    </source>
</reference>
<dbReference type="InterPro" id="IPR002469">
    <property type="entry name" value="Peptidase_S9B_N"/>
</dbReference>
<keyword evidence="8" id="KW-0735">Signal-anchor</keyword>
<keyword evidence="9 13" id="KW-1133">Transmembrane helix</keyword>
<evidence type="ECO:0000256" key="2">
    <source>
        <dbReference type="ARBA" id="ARBA00004485"/>
    </source>
</evidence>
<keyword evidence="5 13" id="KW-0812">Transmembrane</keyword>
<feature type="domain" description="Dipeptidylpeptidase IV N-terminal" evidence="15">
    <location>
        <begin position="234"/>
        <end position="601"/>
    </location>
</feature>
<dbReference type="PANTHER" id="PTHR11731">
    <property type="entry name" value="PROTEASE FAMILY S9B,C DIPEPTIDYL-PEPTIDASE IV-RELATED"/>
    <property type="match status" value="1"/>
</dbReference>
<dbReference type="Pfam" id="PF00930">
    <property type="entry name" value="DPPIV_N"/>
    <property type="match status" value="1"/>
</dbReference>
<dbReference type="Gene3D" id="2.140.10.30">
    <property type="entry name" value="Dipeptidylpeptidase IV, N-terminal domain"/>
    <property type="match status" value="1"/>
</dbReference>
<dbReference type="PANTHER" id="PTHR11731:SF200">
    <property type="entry name" value="DIPEPTIDYL PEPTIDASE 10, ISOFORM B"/>
    <property type="match status" value="1"/>
</dbReference>
<feature type="region of interest" description="Disordered" evidence="12">
    <location>
        <begin position="1"/>
        <end position="20"/>
    </location>
</feature>
<keyword evidence="17" id="KW-1185">Reference proteome</keyword>
<evidence type="ECO:0000256" key="4">
    <source>
        <dbReference type="ARBA" id="ARBA00022670"/>
    </source>
</evidence>
<evidence type="ECO:0000256" key="5">
    <source>
        <dbReference type="ARBA" id="ARBA00022692"/>
    </source>
</evidence>
<dbReference type="EMBL" id="JAWDGP010001480">
    <property type="protein sequence ID" value="KAK3791198.1"/>
    <property type="molecule type" value="Genomic_DNA"/>
</dbReference>
<evidence type="ECO:0000256" key="9">
    <source>
        <dbReference type="ARBA" id="ARBA00022989"/>
    </source>
</evidence>
<dbReference type="InterPro" id="IPR029058">
    <property type="entry name" value="AB_hydrolase_fold"/>
</dbReference>
<evidence type="ECO:0000313" key="16">
    <source>
        <dbReference type="EMBL" id="KAK3791198.1"/>
    </source>
</evidence>
<sequence>MIQQSRAKPLTQAKSDGEQQLWPQTNSGMAMIQSAGASGSVKGGSSSLARADDTDVYCTDSTTRKLTCQTVLVPKFRDGGLWSLLKTGYMVAGQPLLPSGIALPEEDGNNIRPEPVHTIMELVGNTAQQRNWRGIIIALLVILVVCALIVTAVIIATPSEDEKDFGEKFTFDDFRSTEYQYRRFYEHWLPGTNQFLYRDANSEIRIFNCSSNSSTLIMDNTTFIQLNVDRFELSADGQYLLLYKRDWTKQGFRHSSVGTYSIYNIKTQDNPEVIQGLKGDKFQYAGWSPTGHQLILVQKNDVYYKPDLDAQIVNITQDGIEGLRYNGVPDWVYEEEVLASNNAIWWSTESSHILYATFDDSPVPTFYFPEYGKLSEAYTEQYKIAYPKAGYPNPYFNLTVINLADKKSHLLQPPQEFGDPGDYYFYKVAWRNDQEVLVTWLNRKQNKAILTLCSATSGDCKKSTELKSETGWLDVLYPPVFSPDGSRYFLIAPQKSANGGYFRHVAMVEIRAGERQDKMSFVTEGEWEVTKIKGYDQQSQTLYFTSPHLDPRKRHFYSVNIPNKKETCLTCGYNKNCQYNDVSLATTADFYVLKCLGPGVPKYSLHTIDGTETYRLENNTKFAELLSYKALPWVKYVQIELDNGEKAWGKLLMPPALKEEEILKYPLLLEQYGGPGSQMVTEAFSLGWSTYLTSSRDTIHATVDVRGSGGRGENFKQAIYRHLGTHEVDDTMKAGEFYKDLHYVDEDKMAIFGWSYGGYLSSSVLGRKKDVFQCGIAVAPVTDWTYYDSIYTERYMGMPKGDDNLQAYQYANVSKYAENFKTNKFLLIHGTGDDNVHFQNSAQLVKALEKANVHFRFEMYTDKAHRIAGLERHLYESMDDFLFECFHGVSGHFGDSTLLDKNEE</sequence>
<evidence type="ECO:0000256" key="11">
    <source>
        <dbReference type="ARBA" id="ARBA00023180"/>
    </source>
</evidence>
<evidence type="ECO:0000313" key="17">
    <source>
        <dbReference type="Proteomes" id="UP001283361"/>
    </source>
</evidence>
<evidence type="ECO:0000256" key="1">
    <source>
        <dbReference type="ARBA" id="ARBA00004341"/>
    </source>
</evidence>
<dbReference type="Gene3D" id="3.40.50.1820">
    <property type="entry name" value="alpha/beta hydrolase"/>
    <property type="match status" value="1"/>
</dbReference>
<dbReference type="GO" id="GO:0031258">
    <property type="term" value="C:lamellipodium membrane"/>
    <property type="evidence" value="ECO:0007669"/>
    <property type="project" value="UniProtKB-SubCell"/>
</dbReference>
<dbReference type="PROSITE" id="PS00708">
    <property type="entry name" value="PRO_ENDOPEP_SER"/>
    <property type="match status" value="1"/>
</dbReference>
<dbReference type="Pfam" id="PF00326">
    <property type="entry name" value="Peptidase_S9"/>
    <property type="match status" value="1"/>
</dbReference>
<keyword evidence="3" id="KW-0031">Aminopeptidase</keyword>
<feature type="transmembrane region" description="Helical" evidence="13">
    <location>
        <begin position="135"/>
        <end position="156"/>
    </location>
</feature>
<comment type="caution">
    <text evidence="16">The sequence shown here is derived from an EMBL/GenBank/DDBJ whole genome shotgun (WGS) entry which is preliminary data.</text>
</comment>
<dbReference type="InterPro" id="IPR002471">
    <property type="entry name" value="Pept_S9_AS"/>
</dbReference>
<protein>
    <recommendedName>
        <fullName evidence="18">Dipeptidyl peptidase 4</fullName>
    </recommendedName>
</protein>
<dbReference type="GO" id="GO:0004177">
    <property type="term" value="F:aminopeptidase activity"/>
    <property type="evidence" value="ECO:0007669"/>
    <property type="project" value="UniProtKB-KW"/>
</dbReference>
<dbReference type="GO" id="GO:0006508">
    <property type="term" value="P:proteolysis"/>
    <property type="evidence" value="ECO:0007669"/>
    <property type="project" value="UniProtKB-KW"/>
</dbReference>
<gene>
    <name evidence="16" type="ORF">RRG08_047106</name>
</gene>
<dbReference type="FunFam" id="3.40.50.1820:FF:000003">
    <property type="entry name" value="Dipeptidyl peptidase 4"/>
    <property type="match status" value="1"/>
</dbReference>
<dbReference type="SUPFAM" id="SSF53474">
    <property type="entry name" value="alpha/beta-Hydrolases"/>
    <property type="match status" value="1"/>
</dbReference>
<evidence type="ECO:0000256" key="13">
    <source>
        <dbReference type="SAM" id="Phobius"/>
    </source>
</evidence>
<accession>A0AAE1ANY5</accession>
<evidence type="ECO:0000259" key="14">
    <source>
        <dbReference type="Pfam" id="PF00326"/>
    </source>
</evidence>
<name>A0AAE1ANY5_9GAST</name>
<evidence type="ECO:0000256" key="3">
    <source>
        <dbReference type="ARBA" id="ARBA00022438"/>
    </source>
</evidence>
<dbReference type="InterPro" id="IPR001375">
    <property type="entry name" value="Peptidase_S9_cat"/>
</dbReference>
<keyword evidence="4" id="KW-0645">Protease</keyword>
<evidence type="ECO:0000256" key="7">
    <source>
        <dbReference type="ARBA" id="ARBA00022825"/>
    </source>
</evidence>
<keyword evidence="10 13" id="KW-0472">Membrane</keyword>
<evidence type="ECO:0000256" key="6">
    <source>
        <dbReference type="ARBA" id="ARBA00022801"/>
    </source>
</evidence>
<dbReference type="GO" id="GO:0004252">
    <property type="term" value="F:serine-type endopeptidase activity"/>
    <property type="evidence" value="ECO:0007669"/>
    <property type="project" value="InterPro"/>
</dbReference>
<proteinExistence type="predicted"/>
<evidence type="ECO:0008006" key="18">
    <source>
        <dbReference type="Google" id="ProtNLM"/>
    </source>
</evidence>
<keyword evidence="11" id="KW-0325">Glycoprotein</keyword>
<feature type="domain" description="Peptidase S9 prolyl oligopeptidase catalytic" evidence="14">
    <location>
        <begin position="685"/>
        <end position="887"/>
    </location>
</feature>
<dbReference type="AlphaFoldDB" id="A0AAE1ANY5"/>